<accession>A0A0A9EK57</accession>
<dbReference type="EMBL" id="GBRH01199660">
    <property type="protein sequence ID" value="JAD98235.1"/>
    <property type="molecule type" value="Transcribed_RNA"/>
</dbReference>
<reference evidence="1" key="1">
    <citation type="submission" date="2014-09" db="EMBL/GenBank/DDBJ databases">
        <authorList>
            <person name="Magalhaes I.L.F."/>
            <person name="Oliveira U."/>
            <person name="Santos F.R."/>
            <person name="Vidigal T.H.D.A."/>
            <person name="Brescovit A.D."/>
            <person name="Santos A.J."/>
        </authorList>
    </citation>
    <scope>NUCLEOTIDE SEQUENCE</scope>
    <source>
        <tissue evidence="1">Shoot tissue taken approximately 20 cm above the soil surface</tissue>
    </source>
</reference>
<name>A0A0A9EK57_ARUDO</name>
<sequence>MRNREMSVVLGSRGGIILNWDTLFSIGPGHLFSGYRRQTYRKNIS</sequence>
<evidence type="ECO:0000313" key="1">
    <source>
        <dbReference type="EMBL" id="JAD98235.1"/>
    </source>
</evidence>
<organism evidence="1">
    <name type="scientific">Arundo donax</name>
    <name type="common">Giant reed</name>
    <name type="synonym">Donax arundinaceus</name>
    <dbReference type="NCBI Taxonomy" id="35708"/>
    <lineage>
        <taxon>Eukaryota</taxon>
        <taxon>Viridiplantae</taxon>
        <taxon>Streptophyta</taxon>
        <taxon>Embryophyta</taxon>
        <taxon>Tracheophyta</taxon>
        <taxon>Spermatophyta</taxon>
        <taxon>Magnoliopsida</taxon>
        <taxon>Liliopsida</taxon>
        <taxon>Poales</taxon>
        <taxon>Poaceae</taxon>
        <taxon>PACMAD clade</taxon>
        <taxon>Arundinoideae</taxon>
        <taxon>Arundineae</taxon>
        <taxon>Arundo</taxon>
    </lineage>
</organism>
<protein>
    <submittedName>
        <fullName evidence="1">Uncharacterized protein</fullName>
    </submittedName>
</protein>
<proteinExistence type="predicted"/>
<dbReference type="AlphaFoldDB" id="A0A0A9EK57"/>
<reference evidence="1" key="2">
    <citation type="journal article" date="2015" name="Data Brief">
        <title>Shoot transcriptome of the giant reed, Arundo donax.</title>
        <authorList>
            <person name="Barrero R.A."/>
            <person name="Guerrero F.D."/>
            <person name="Moolhuijzen P."/>
            <person name="Goolsby J.A."/>
            <person name="Tidwell J."/>
            <person name="Bellgard S.E."/>
            <person name="Bellgard M.I."/>
        </authorList>
    </citation>
    <scope>NUCLEOTIDE SEQUENCE</scope>
    <source>
        <tissue evidence="1">Shoot tissue taken approximately 20 cm above the soil surface</tissue>
    </source>
</reference>